<dbReference type="Proteomes" id="UP000324091">
    <property type="component" value="Chromosome 12"/>
</dbReference>
<evidence type="ECO:0000313" key="3">
    <source>
        <dbReference type="Proteomes" id="UP000324091"/>
    </source>
</evidence>
<dbReference type="AlphaFoldDB" id="A0A5C6PBV8"/>
<evidence type="ECO:0000313" key="2">
    <source>
        <dbReference type="EMBL" id="TWW76913.1"/>
    </source>
</evidence>
<organism evidence="2 3">
    <name type="scientific">Takifugu flavidus</name>
    <name type="common">sansaifugu</name>
    <dbReference type="NCBI Taxonomy" id="433684"/>
    <lineage>
        <taxon>Eukaryota</taxon>
        <taxon>Metazoa</taxon>
        <taxon>Chordata</taxon>
        <taxon>Craniata</taxon>
        <taxon>Vertebrata</taxon>
        <taxon>Euteleostomi</taxon>
        <taxon>Actinopterygii</taxon>
        <taxon>Neopterygii</taxon>
        <taxon>Teleostei</taxon>
        <taxon>Neoteleostei</taxon>
        <taxon>Acanthomorphata</taxon>
        <taxon>Eupercaria</taxon>
        <taxon>Tetraodontiformes</taxon>
        <taxon>Tetradontoidea</taxon>
        <taxon>Tetraodontidae</taxon>
        <taxon>Takifugu</taxon>
    </lineage>
</organism>
<dbReference type="EMBL" id="RHFK02000004">
    <property type="protein sequence ID" value="TWW76913.1"/>
    <property type="molecule type" value="Genomic_DNA"/>
</dbReference>
<comment type="caution">
    <text evidence="2">The sequence shown here is derived from an EMBL/GenBank/DDBJ whole genome shotgun (WGS) entry which is preliminary data.</text>
</comment>
<proteinExistence type="predicted"/>
<sequence length="128" mass="13913">MAGVAKASQASHAMSTVCDRDPKSASTSCSPLRVLAVILPYDVCVMCLVENQVVVVVVVPWWRDAAYGPSLYGVMCFRAPRKGESPREDGGRGVDGKESWRGGKKWSNTSKQTINTSEFHFAASVLEF</sequence>
<protein>
    <submittedName>
        <fullName evidence="2">Uncharacterized protein</fullName>
    </submittedName>
</protein>
<accession>A0A5C6PBV8</accession>
<gene>
    <name evidence="2" type="ORF">D4764_12G0003030</name>
</gene>
<evidence type="ECO:0000256" key="1">
    <source>
        <dbReference type="SAM" id="MobiDB-lite"/>
    </source>
</evidence>
<reference evidence="2 3" key="1">
    <citation type="submission" date="2019-04" db="EMBL/GenBank/DDBJ databases">
        <title>Chromosome genome assembly for Takifugu flavidus.</title>
        <authorList>
            <person name="Xiao S."/>
        </authorList>
    </citation>
    <scope>NUCLEOTIDE SEQUENCE [LARGE SCALE GENOMIC DNA]</scope>
    <source>
        <strain evidence="2">HTHZ2018</strain>
        <tissue evidence="2">Muscle</tissue>
    </source>
</reference>
<name>A0A5C6PBV8_9TELE</name>
<feature type="compositionally biased region" description="Basic and acidic residues" evidence="1">
    <location>
        <begin position="82"/>
        <end position="101"/>
    </location>
</feature>
<feature type="region of interest" description="Disordered" evidence="1">
    <location>
        <begin position="82"/>
        <end position="109"/>
    </location>
</feature>
<keyword evidence="3" id="KW-1185">Reference proteome</keyword>